<evidence type="ECO:0000256" key="11">
    <source>
        <dbReference type="SAM" id="MobiDB-lite"/>
    </source>
</evidence>
<keyword evidence="5" id="KW-0007">Acetylation</keyword>
<proteinExistence type="inferred from homology"/>
<evidence type="ECO:0000256" key="1">
    <source>
        <dbReference type="ARBA" id="ARBA00004604"/>
    </source>
</evidence>
<keyword evidence="3" id="KW-0597">Phosphoprotein</keyword>
<keyword evidence="6" id="KW-0175">Coiled coil</keyword>
<dbReference type="Gene3D" id="3.40.50.790">
    <property type="match status" value="1"/>
</dbReference>
<keyword evidence="13" id="KW-1185">Reference proteome</keyword>
<dbReference type="InterPro" id="IPR023674">
    <property type="entry name" value="Ribosomal_uL1-like"/>
</dbReference>
<dbReference type="AlphaFoldDB" id="A0A0K9PUN9"/>
<comment type="similarity">
    <text evidence="9">Belongs to the universal ribosomal protein uL1 family. Highly divergent.</text>
</comment>
<dbReference type="SUPFAM" id="SSF56808">
    <property type="entry name" value="Ribosomal protein L1"/>
    <property type="match status" value="1"/>
</dbReference>
<dbReference type="OrthoDB" id="10251727at2759"/>
<gene>
    <name evidence="12" type="ORF">ZOSMA_15G00440</name>
</gene>
<evidence type="ECO:0000256" key="8">
    <source>
        <dbReference type="ARBA" id="ARBA00054167"/>
    </source>
</evidence>
<dbReference type="Proteomes" id="UP000036987">
    <property type="component" value="Unassembled WGS sequence"/>
</dbReference>
<reference evidence="13" key="1">
    <citation type="journal article" date="2016" name="Nature">
        <title>The genome of the seagrass Zostera marina reveals angiosperm adaptation to the sea.</title>
        <authorList>
            <person name="Olsen J.L."/>
            <person name="Rouze P."/>
            <person name="Verhelst B."/>
            <person name="Lin Y.-C."/>
            <person name="Bayer T."/>
            <person name="Collen J."/>
            <person name="Dattolo E."/>
            <person name="De Paoli E."/>
            <person name="Dittami S."/>
            <person name="Maumus F."/>
            <person name="Michel G."/>
            <person name="Kersting A."/>
            <person name="Lauritano C."/>
            <person name="Lohaus R."/>
            <person name="Toepel M."/>
            <person name="Tonon T."/>
            <person name="Vanneste K."/>
            <person name="Amirebrahimi M."/>
            <person name="Brakel J."/>
            <person name="Bostroem C."/>
            <person name="Chovatia M."/>
            <person name="Grimwood J."/>
            <person name="Jenkins J.W."/>
            <person name="Jueterbock A."/>
            <person name="Mraz A."/>
            <person name="Stam W.T."/>
            <person name="Tice H."/>
            <person name="Bornberg-Bauer E."/>
            <person name="Green P.J."/>
            <person name="Pearson G.A."/>
            <person name="Procaccini G."/>
            <person name="Duarte C.M."/>
            <person name="Schmutz J."/>
            <person name="Reusch T.B.H."/>
            <person name="Van de Peer Y."/>
        </authorList>
    </citation>
    <scope>NUCLEOTIDE SEQUENCE [LARGE SCALE GENOMIC DNA]</scope>
    <source>
        <strain evidence="13">cv. Finnish</strain>
    </source>
</reference>
<evidence type="ECO:0000256" key="4">
    <source>
        <dbReference type="ARBA" id="ARBA00022843"/>
    </source>
</evidence>
<dbReference type="InterPro" id="IPR028364">
    <property type="entry name" value="Ribosomal_uL1/biogenesis"/>
</dbReference>
<dbReference type="PANTHER" id="PTHR23105">
    <property type="entry name" value="RIBOSOMAL PROTEIN L7AE FAMILY MEMBER"/>
    <property type="match status" value="1"/>
</dbReference>
<feature type="compositionally biased region" description="Basic and acidic residues" evidence="11">
    <location>
        <begin position="371"/>
        <end position="391"/>
    </location>
</feature>
<accession>A0A0K9PUN9</accession>
<dbReference type="FunFam" id="3.40.50.790:FF:000004">
    <property type="entry name" value="Ribosomal L1 domain-containing 1-like 1"/>
    <property type="match status" value="1"/>
</dbReference>
<comment type="caution">
    <text evidence="12">The sequence shown here is derived from an EMBL/GenBank/DDBJ whole genome shotgun (WGS) entry which is preliminary data.</text>
</comment>
<evidence type="ECO:0000313" key="12">
    <source>
        <dbReference type="EMBL" id="KMZ72706.1"/>
    </source>
</evidence>
<evidence type="ECO:0000313" key="13">
    <source>
        <dbReference type="Proteomes" id="UP000036987"/>
    </source>
</evidence>
<comment type="subcellular location">
    <subcellularLocation>
        <location evidence="1">Nucleus</location>
        <location evidence="1">Nucleolus</location>
    </subcellularLocation>
</comment>
<dbReference type="GO" id="GO:0003723">
    <property type="term" value="F:RNA binding"/>
    <property type="evidence" value="ECO:0000318"/>
    <property type="project" value="GO_Central"/>
</dbReference>
<dbReference type="OMA" id="RTGTCCI"/>
<keyword evidence="4" id="KW-0832">Ubl conjugation</keyword>
<dbReference type="GO" id="GO:0005730">
    <property type="term" value="C:nucleolus"/>
    <property type="evidence" value="ECO:0000318"/>
    <property type="project" value="GO_Central"/>
</dbReference>
<evidence type="ECO:0000256" key="6">
    <source>
        <dbReference type="ARBA" id="ARBA00023054"/>
    </source>
</evidence>
<dbReference type="Pfam" id="PF00687">
    <property type="entry name" value="Ribosomal_L1"/>
    <property type="match status" value="1"/>
</dbReference>
<sequence length="391" mass="44094">MVVASLVPRETAAKAVEALLKWIAAQTKHKTAQLLDHDVPIHVVVTLKKIPDKARTNPYLIPLPHSIHDINESAICLFVDDRKNAPVTPEVIKEQITKESIEVIGLSDLKADYVPYEARRKLCGSYELFFADMRIVPLLPRLIGKKFFRKKKHPLPLDVSRKNWKEQIKKGCGSTMFYVSTGSSCQLKVARLSMQQDMILDNVMKAIEGVIPLIPKGWAGVRSILVKSEDSIGLPLYQALPDVTLKIDVGKKLDAENSDGEVVQNGGEDVLDIEKKNDKKKKVKEIGSRKGKIHKIRYMDTNAEVETLLSDDDNNDGNDDNEEIVVEVKKKKKKDAKKDNIKEVVEKVKVLKKSEKLQKDVVAKKRKPKSIKSESKEDQGKKKMKKSKVEH</sequence>
<organism evidence="12 13">
    <name type="scientific">Zostera marina</name>
    <name type="common">Eelgrass</name>
    <dbReference type="NCBI Taxonomy" id="29655"/>
    <lineage>
        <taxon>Eukaryota</taxon>
        <taxon>Viridiplantae</taxon>
        <taxon>Streptophyta</taxon>
        <taxon>Embryophyta</taxon>
        <taxon>Tracheophyta</taxon>
        <taxon>Spermatophyta</taxon>
        <taxon>Magnoliopsida</taxon>
        <taxon>Liliopsida</taxon>
        <taxon>Zosteraceae</taxon>
        <taxon>Zostera</taxon>
    </lineage>
</organism>
<evidence type="ECO:0000256" key="5">
    <source>
        <dbReference type="ARBA" id="ARBA00022990"/>
    </source>
</evidence>
<dbReference type="EMBL" id="LFYR01000620">
    <property type="protein sequence ID" value="KMZ72706.1"/>
    <property type="molecule type" value="Genomic_DNA"/>
</dbReference>
<dbReference type="InterPro" id="IPR050257">
    <property type="entry name" value="eL8/uL1-like"/>
</dbReference>
<evidence type="ECO:0000256" key="2">
    <source>
        <dbReference type="ARBA" id="ARBA00022499"/>
    </source>
</evidence>
<keyword evidence="2" id="KW-1017">Isopeptide bond</keyword>
<name>A0A0K9PUN9_ZOSMR</name>
<keyword evidence="7" id="KW-0539">Nucleus</keyword>
<dbReference type="STRING" id="29655.A0A0K9PUN9"/>
<dbReference type="InterPro" id="IPR016095">
    <property type="entry name" value="Ribosomal_uL1_3-a/b-sand"/>
</dbReference>
<protein>
    <recommendedName>
        <fullName evidence="10">Ribosomal L1 domain-containing protein 1</fullName>
    </recommendedName>
</protein>
<evidence type="ECO:0000256" key="9">
    <source>
        <dbReference type="ARBA" id="ARBA00061550"/>
    </source>
</evidence>
<evidence type="ECO:0000256" key="3">
    <source>
        <dbReference type="ARBA" id="ARBA00022553"/>
    </source>
</evidence>
<evidence type="ECO:0000256" key="7">
    <source>
        <dbReference type="ARBA" id="ARBA00023242"/>
    </source>
</evidence>
<comment type="function">
    <text evidence="8">Regulates cellular senescence through inhibition of PTEN translation. Acts as a pro-apoptotic regulator in response to DNA damage.</text>
</comment>
<feature type="region of interest" description="Disordered" evidence="11">
    <location>
        <begin position="356"/>
        <end position="391"/>
    </location>
</feature>
<evidence type="ECO:0000256" key="10">
    <source>
        <dbReference type="ARBA" id="ARBA00070787"/>
    </source>
</evidence>